<dbReference type="Pfam" id="PF07963">
    <property type="entry name" value="N_methyl"/>
    <property type="match status" value="1"/>
</dbReference>
<protein>
    <recommendedName>
        <fullName evidence="3">DUF1559 domain-containing protein</fullName>
    </recommendedName>
</protein>
<proteinExistence type="predicted"/>
<dbReference type="EMBL" id="BARV01028300">
    <property type="protein sequence ID" value="GAI45966.1"/>
    <property type="molecule type" value="Genomic_DNA"/>
</dbReference>
<keyword evidence="2" id="KW-0472">Membrane</keyword>
<dbReference type="InterPro" id="IPR000983">
    <property type="entry name" value="Bac_GSPG_pilin"/>
</dbReference>
<keyword evidence="1" id="KW-0488">Methylation</keyword>
<reference evidence="4" key="1">
    <citation type="journal article" date="2014" name="Front. Microbiol.">
        <title>High frequency of phylogenetically diverse reductive dehalogenase-homologous genes in deep subseafloor sedimentary metagenomes.</title>
        <authorList>
            <person name="Kawai M."/>
            <person name="Futagami T."/>
            <person name="Toyoda A."/>
            <person name="Takaki Y."/>
            <person name="Nishi S."/>
            <person name="Hori S."/>
            <person name="Arai W."/>
            <person name="Tsubouchi T."/>
            <person name="Morono Y."/>
            <person name="Uchiyama I."/>
            <person name="Ito T."/>
            <person name="Fujiyama A."/>
            <person name="Inagaki F."/>
            <person name="Takami H."/>
        </authorList>
    </citation>
    <scope>NUCLEOTIDE SEQUENCE</scope>
    <source>
        <strain evidence="4">Expedition CK06-06</strain>
    </source>
</reference>
<dbReference type="PANTHER" id="PTHR30093">
    <property type="entry name" value="GENERAL SECRETION PATHWAY PROTEIN G"/>
    <property type="match status" value="1"/>
</dbReference>
<dbReference type="PRINTS" id="PR00813">
    <property type="entry name" value="BCTERIALGSPG"/>
</dbReference>
<organism evidence="4">
    <name type="scientific">marine sediment metagenome</name>
    <dbReference type="NCBI Taxonomy" id="412755"/>
    <lineage>
        <taxon>unclassified sequences</taxon>
        <taxon>metagenomes</taxon>
        <taxon>ecological metagenomes</taxon>
    </lineage>
</organism>
<sequence>MNRRGFTLIELLVVIAVIALLMGILLPALNIARDQGRKASCMSNMRQVGIALTMYQNEYERTPPKTHAVYDYASPAAQDNVLKLLRPFVSAEEPEATTPVYACPALKPNPNPAYAPSRVSCTGYLVNSVVMGRQVASIPNPGGIIAIQEGWALSNHLWVQPEPNNRSKAALEGRVYTRYQEWHMFASQGDHSSWFTKERREQTSNVHNKGGNFIFCDGHADYRKYWDRDSGDYGLVH</sequence>
<evidence type="ECO:0000256" key="2">
    <source>
        <dbReference type="SAM" id="Phobius"/>
    </source>
</evidence>
<keyword evidence="2" id="KW-1133">Transmembrane helix</keyword>
<dbReference type="InterPro" id="IPR012902">
    <property type="entry name" value="N_methyl_site"/>
</dbReference>
<dbReference type="SUPFAM" id="SSF54523">
    <property type="entry name" value="Pili subunits"/>
    <property type="match status" value="1"/>
</dbReference>
<keyword evidence="2" id="KW-0812">Transmembrane</keyword>
<comment type="caution">
    <text evidence="4">The sequence shown here is derived from an EMBL/GenBank/DDBJ whole genome shotgun (WGS) entry which is preliminary data.</text>
</comment>
<evidence type="ECO:0000313" key="4">
    <source>
        <dbReference type="EMBL" id="GAI45966.1"/>
    </source>
</evidence>
<feature type="domain" description="DUF1559" evidence="3">
    <location>
        <begin position="32"/>
        <end position="67"/>
    </location>
</feature>
<dbReference type="GO" id="GO:0015627">
    <property type="term" value="C:type II protein secretion system complex"/>
    <property type="evidence" value="ECO:0007669"/>
    <property type="project" value="InterPro"/>
</dbReference>
<evidence type="ECO:0000259" key="3">
    <source>
        <dbReference type="Pfam" id="PF07596"/>
    </source>
</evidence>
<dbReference type="PANTHER" id="PTHR30093:SF2">
    <property type="entry name" value="TYPE II SECRETION SYSTEM PROTEIN H"/>
    <property type="match status" value="1"/>
</dbReference>
<dbReference type="InterPro" id="IPR011453">
    <property type="entry name" value="DUF1559"/>
</dbReference>
<gene>
    <name evidence="4" type="ORF">S06H3_45342</name>
</gene>
<dbReference type="GO" id="GO:0015628">
    <property type="term" value="P:protein secretion by the type II secretion system"/>
    <property type="evidence" value="ECO:0007669"/>
    <property type="project" value="InterPro"/>
</dbReference>
<accession>X1PTZ6</accession>
<name>X1PTZ6_9ZZZZ</name>
<dbReference type="PROSITE" id="PS00409">
    <property type="entry name" value="PROKAR_NTER_METHYL"/>
    <property type="match status" value="1"/>
</dbReference>
<feature type="non-terminal residue" evidence="4">
    <location>
        <position position="237"/>
    </location>
</feature>
<feature type="transmembrane region" description="Helical" evidence="2">
    <location>
        <begin position="6"/>
        <end position="29"/>
    </location>
</feature>
<dbReference type="AlphaFoldDB" id="X1PTZ6"/>
<dbReference type="InterPro" id="IPR045584">
    <property type="entry name" value="Pilin-like"/>
</dbReference>
<evidence type="ECO:0000256" key="1">
    <source>
        <dbReference type="ARBA" id="ARBA00022481"/>
    </source>
</evidence>
<dbReference type="Gene3D" id="3.30.700.10">
    <property type="entry name" value="Glycoprotein, Type 4 Pilin"/>
    <property type="match status" value="1"/>
</dbReference>
<dbReference type="Pfam" id="PF07596">
    <property type="entry name" value="SBP_bac_10"/>
    <property type="match status" value="1"/>
</dbReference>
<dbReference type="NCBIfam" id="TIGR02532">
    <property type="entry name" value="IV_pilin_GFxxxE"/>
    <property type="match status" value="1"/>
</dbReference>